<evidence type="ECO:0000256" key="4">
    <source>
        <dbReference type="ARBA" id="ARBA00022827"/>
    </source>
</evidence>
<dbReference type="PROSITE" id="PS00977">
    <property type="entry name" value="FAD_G3PDH_1"/>
    <property type="match status" value="1"/>
</dbReference>
<dbReference type="InterPro" id="IPR000447">
    <property type="entry name" value="G3P_DH_FAD-dep"/>
</dbReference>
<dbReference type="NCBIfam" id="NF008899">
    <property type="entry name" value="PRK12266.1"/>
    <property type="match status" value="1"/>
</dbReference>
<dbReference type="SUPFAM" id="SSF51905">
    <property type="entry name" value="FAD/NAD(P)-binding domain"/>
    <property type="match status" value="1"/>
</dbReference>
<evidence type="ECO:0000256" key="2">
    <source>
        <dbReference type="ARBA" id="ARBA00007330"/>
    </source>
</evidence>
<dbReference type="PRINTS" id="PR01001">
    <property type="entry name" value="FADG3PDH"/>
</dbReference>
<evidence type="ECO:0000259" key="8">
    <source>
        <dbReference type="Pfam" id="PF16901"/>
    </source>
</evidence>
<dbReference type="PANTHER" id="PTHR11985:SF15">
    <property type="entry name" value="GLYCEROL-3-PHOSPHATE DEHYDROGENASE, MITOCHONDRIAL"/>
    <property type="match status" value="1"/>
</dbReference>
<evidence type="ECO:0000259" key="7">
    <source>
        <dbReference type="Pfam" id="PF01266"/>
    </source>
</evidence>
<dbReference type="Pfam" id="PF01266">
    <property type="entry name" value="DAO"/>
    <property type="match status" value="1"/>
</dbReference>
<sequence>MTAPVFDIAIIGGGVNGCGIARDAAGRGASVVLFEQGDLASATSSASTKLIHGGLRYLEHYEFRLVREALTEREVMWRAAPHIIRPLRFVLPHHAGLRPWWMLRLGLFLYDHLGGRQLLPATRSLDLKRDAAGEPLQPRFDRAFEYSDCWVEDARLVALNARDAAEHGARILPRTKVIGARRQGELWVVSTEAADGTRAETSARALVNAGGPWVADVLNGIVASNRPASVRLVQGSHIVVPRLFEHDRCYIFQNADGRIIFAIPYEDDLTLIGTTDKDYDGDPAKVAASEDEITYLCAAASEYFRKPIEREDVVWTYSGVRPLYDDGASKAQEATRDYVLTLDEPAGSAPLLSVFGGKITTARRLAEAAVEKLSAAVPALRAPSWTATAHLPGGDFPVEGFDGLLERICATRPWLERKLARRLARAYGTRAETLLEGAKAMADLGRVFGADLTEREVAWLMSQEWAVSAEDVLFRRSKLGLRFSPEQRRALDDYMAAKAAPPASARMEARG</sequence>
<keyword evidence="3 6" id="KW-0285">Flavoprotein</keyword>
<protein>
    <recommendedName>
        <fullName evidence="6">Glycerol-3-phosphate dehydrogenase</fullName>
        <ecNumber evidence="6">1.1.5.3</ecNumber>
    </recommendedName>
</protein>
<organism evidence="9 10">
    <name type="scientific">Bosea eneae</name>
    <dbReference type="NCBI Taxonomy" id="151454"/>
    <lineage>
        <taxon>Bacteria</taxon>
        <taxon>Pseudomonadati</taxon>
        <taxon>Pseudomonadota</taxon>
        <taxon>Alphaproteobacteria</taxon>
        <taxon>Hyphomicrobiales</taxon>
        <taxon>Boseaceae</taxon>
        <taxon>Bosea</taxon>
    </lineage>
</organism>
<evidence type="ECO:0000256" key="3">
    <source>
        <dbReference type="ARBA" id="ARBA00022630"/>
    </source>
</evidence>
<keyword evidence="4" id="KW-0274">FAD</keyword>
<comment type="catalytic activity">
    <reaction evidence="6">
        <text>a quinone + sn-glycerol 3-phosphate = dihydroxyacetone phosphate + a quinol</text>
        <dbReference type="Rhea" id="RHEA:18977"/>
        <dbReference type="ChEBI" id="CHEBI:24646"/>
        <dbReference type="ChEBI" id="CHEBI:57597"/>
        <dbReference type="ChEBI" id="CHEBI:57642"/>
        <dbReference type="ChEBI" id="CHEBI:132124"/>
        <dbReference type="EC" id="1.1.5.3"/>
    </reaction>
</comment>
<proteinExistence type="inferred from homology"/>
<dbReference type="NCBIfam" id="NF009906">
    <property type="entry name" value="PRK13369.1"/>
    <property type="match status" value="1"/>
</dbReference>
<dbReference type="InterPro" id="IPR036188">
    <property type="entry name" value="FAD/NAD-bd_sf"/>
</dbReference>
<dbReference type="Gene3D" id="3.30.9.10">
    <property type="entry name" value="D-Amino Acid Oxidase, subunit A, domain 2"/>
    <property type="match status" value="1"/>
</dbReference>
<comment type="caution">
    <text evidence="9">The sequence shown here is derived from an EMBL/GenBank/DDBJ whole genome shotgun (WGS) entry which is preliminary data.</text>
</comment>
<evidence type="ECO:0000256" key="6">
    <source>
        <dbReference type="RuleBase" id="RU361217"/>
    </source>
</evidence>
<evidence type="ECO:0000256" key="5">
    <source>
        <dbReference type="ARBA" id="ARBA00023002"/>
    </source>
</evidence>
<name>A0ABW0IW85_9HYPH</name>
<dbReference type="InterPro" id="IPR006076">
    <property type="entry name" value="FAD-dep_OxRdtase"/>
</dbReference>
<feature type="domain" description="FAD dependent oxidoreductase" evidence="7">
    <location>
        <begin position="7"/>
        <end position="362"/>
    </location>
</feature>
<keyword evidence="5 6" id="KW-0560">Oxidoreductase</keyword>
<evidence type="ECO:0000256" key="1">
    <source>
        <dbReference type="ARBA" id="ARBA00001974"/>
    </source>
</evidence>
<comment type="cofactor">
    <cofactor evidence="1 6">
        <name>FAD</name>
        <dbReference type="ChEBI" id="CHEBI:57692"/>
    </cofactor>
</comment>
<evidence type="ECO:0000313" key="9">
    <source>
        <dbReference type="EMBL" id="MFC5421113.1"/>
    </source>
</evidence>
<dbReference type="Gene3D" id="3.50.50.60">
    <property type="entry name" value="FAD/NAD(P)-binding domain"/>
    <property type="match status" value="1"/>
</dbReference>
<feature type="domain" description="Alpha-glycerophosphate oxidase C-terminal" evidence="8">
    <location>
        <begin position="385"/>
        <end position="491"/>
    </location>
</feature>
<dbReference type="Proteomes" id="UP001596053">
    <property type="component" value="Unassembled WGS sequence"/>
</dbReference>
<accession>A0ABW0IW85</accession>
<gene>
    <name evidence="9" type="primary">glpD</name>
    <name evidence="9" type="ORF">ACFPOB_16270</name>
</gene>
<dbReference type="GO" id="GO:0004368">
    <property type="term" value="F:glycerol-3-phosphate dehydrogenase (quinone) activity"/>
    <property type="evidence" value="ECO:0007669"/>
    <property type="project" value="UniProtKB-EC"/>
</dbReference>
<dbReference type="InterPro" id="IPR031656">
    <property type="entry name" value="DAO_C"/>
</dbReference>
<dbReference type="Gene3D" id="1.10.8.870">
    <property type="entry name" value="Alpha-glycerophosphate oxidase, cap domain"/>
    <property type="match status" value="1"/>
</dbReference>
<reference evidence="10" key="1">
    <citation type="journal article" date="2019" name="Int. J. Syst. Evol. Microbiol.">
        <title>The Global Catalogue of Microorganisms (GCM) 10K type strain sequencing project: providing services to taxonomists for standard genome sequencing and annotation.</title>
        <authorList>
            <consortium name="The Broad Institute Genomics Platform"/>
            <consortium name="The Broad Institute Genome Sequencing Center for Infectious Disease"/>
            <person name="Wu L."/>
            <person name="Ma J."/>
        </authorList>
    </citation>
    <scope>NUCLEOTIDE SEQUENCE [LARGE SCALE GENOMIC DNA]</scope>
    <source>
        <strain evidence="10">NCAIM B.01391</strain>
    </source>
</reference>
<dbReference type="EC" id="1.1.5.3" evidence="6"/>
<keyword evidence="10" id="KW-1185">Reference proteome</keyword>
<comment type="similarity">
    <text evidence="2 6">Belongs to the FAD-dependent glycerol-3-phosphate dehydrogenase family.</text>
</comment>
<evidence type="ECO:0000313" key="10">
    <source>
        <dbReference type="Proteomes" id="UP001596053"/>
    </source>
</evidence>
<dbReference type="EMBL" id="JBHSLW010000026">
    <property type="protein sequence ID" value="MFC5421113.1"/>
    <property type="molecule type" value="Genomic_DNA"/>
</dbReference>
<dbReference type="RefSeq" id="WP_377799459.1">
    <property type="nucleotide sequence ID" value="NZ_JBHSLW010000026.1"/>
</dbReference>
<dbReference type="Pfam" id="PF16901">
    <property type="entry name" value="DAO_C"/>
    <property type="match status" value="1"/>
</dbReference>
<dbReference type="Gene3D" id="6.10.250.1890">
    <property type="match status" value="1"/>
</dbReference>
<dbReference type="InterPro" id="IPR038299">
    <property type="entry name" value="DAO_C_sf"/>
</dbReference>
<dbReference type="PANTHER" id="PTHR11985">
    <property type="entry name" value="GLYCEROL-3-PHOSPHATE DEHYDROGENASE"/>
    <property type="match status" value="1"/>
</dbReference>